<accession>A0ABZ1AT07</accession>
<protein>
    <submittedName>
        <fullName evidence="2">Uncharacterized protein</fullName>
    </submittedName>
</protein>
<evidence type="ECO:0000313" key="2">
    <source>
        <dbReference type="EMBL" id="WRL61721.1"/>
    </source>
</evidence>
<evidence type="ECO:0000256" key="1">
    <source>
        <dbReference type="SAM" id="Phobius"/>
    </source>
</evidence>
<keyword evidence="1" id="KW-1133">Transmembrane helix</keyword>
<keyword evidence="1" id="KW-0812">Transmembrane</keyword>
<sequence>MHAIGRVRPAPALEGVAAVLGLVGFVVVATGVAAVAYAVVEKPAERWLRGRPRAEDAVGGPAARGT</sequence>
<dbReference type="RefSeq" id="WP_324273082.1">
    <property type="nucleotide sequence ID" value="NZ_CP141261.1"/>
</dbReference>
<dbReference type="EMBL" id="CP141261">
    <property type="protein sequence ID" value="WRL61721.1"/>
    <property type="molecule type" value="Genomic_DNA"/>
</dbReference>
<evidence type="ECO:0000313" key="3">
    <source>
        <dbReference type="Proteomes" id="UP001324287"/>
    </source>
</evidence>
<gene>
    <name evidence="2" type="ORF">U6N30_16415</name>
</gene>
<name>A0ABZ1AT07_9ACTN</name>
<organism evidence="2 3">
    <name type="scientific">Blastococcus brunescens</name>
    <dbReference type="NCBI Taxonomy" id="1564165"/>
    <lineage>
        <taxon>Bacteria</taxon>
        <taxon>Bacillati</taxon>
        <taxon>Actinomycetota</taxon>
        <taxon>Actinomycetes</taxon>
        <taxon>Geodermatophilales</taxon>
        <taxon>Geodermatophilaceae</taxon>
        <taxon>Blastococcus</taxon>
    </lineage>
</organism>
<keyword evidence="1" id="KW-0472">Membrane</keyword>
<dbReference type="Proteomes" id="UP001324287">
    <property type="component" value="Chromosome"/>
</dbReference>
<keyword evidence="3" id="KW-1185">Reference proteome</keyword>
<proteinExistence type="predicted"/>
<reference evidence="2 3" key="1">
    <citation type="submission" date="2023-12" db="EMBL/GenBank/DDBJ databases">
        <title>Blastococcus brunescens sp. nov., an actonobacterium isolated from sandstone collected in sahara desert.</title>
        <authorList>
            <person name="Gtari M."/>
            <person name="Ghodhbane F."/>
        </authorList>
    </citation>
    <scope>NUCLEOTIDE SEQUENCE [LARGE SCALE GENOMIC DNA]</scope>
    <source>
        <strain evidence="2 3">BMG 8361</strain>
    </source>
</reference>
<feature type="transmembrane region" description="Helical" evidence="1">
    <location>
        <begin position="16"/>
        <end position="40"/>
    </location>
</feature>